<evidence type="ECO:0000259" key="2">
    <source>
        <dbReference type="Pfam" id="PF01789"/>
    </source>
</evidence>
<protein>
    <recommendedName>
        <fullName evidence="2">PsbP C-terminal domain-containing protein</fullName>
    </recommendedName>
</protein>
<dbReference type="GO" id="GO:0009523">
    <property type="term" value="C:photosystem II"/>
    <property type="evidence" value="ECO:0007669"/>
    <property type="project" value="InterPro"/>
</dbReference>
<keyword evidence="1" id="KW-1133">Transmembrane helix</keyword>
<accession>A0A8J9X9D9</accession>
<dbReference type="SUPFAM" id="SSF55724">
    <property type="entry name" value="Mog1p/PsbP-like"/>
    <property type="match status" value="1"/>
</dbReference>
<dbReference type="InterPro" id="IPR002683">
    <property type="entry name" value="PsbP_C"/>
</dbReference>
<reference evidence="3" key="1">
    <citation type="submission" date="2022-02" db="EMBL/GenBank/DDBJ databases">
        <authorList>
            <person name="Giguere J D."/>
        </authorList>
    </citation>
    <scope>NUCLEOTIDE SEQUENCE</scope>
    <source>
        <strain evidence="3">CCAP 1055/1</strain>
    </source>
</reference>
<dbReference type="Gene3D" id="3.40.1000.10">
    <property type="entry name" value="Mog1/PsbP, alpha/beta/alpha sandwich"/>
    <property type="match status" value="1"/>
</dbReference>
<evidence type="ECO:0000256" key="1">
    <source>
        <dbReference type="SAM" id="Phobius"/>
    </source>
</evidence>
<gene>
    <name evidence="3" type="ORF">PTTT1_LOCUS47883</name>
</gene>
<dbReference type="InterPro" id="IPR016123">
    <property type="entry name" value="Mog1/PsbP_a/b/a-sand"/>
</dbReference>
<keyword evidence="1" id="KW-0812">Transmembrane</keyword>
<dbReference type="GO" id="GO:0005509">
    <property type="term" value="F:calcium ion binding"/>
    <property type="evidence" value="ECO:0007669"/>
    <property type="project" value="InterPro"/>
</dbReference>
<dbReference type="Proteomes" id="UP000836788">
    <property type="component" value="Chromosome 6"/>
</dbReference>
<proteinExistence type="predicted"/>
<organism evidence="3">
    <name type="scientific">Phaeodactylum tricornutum</name>
    <name type="common">Diatom</name>
    <dbReference type="NCBI Taxonomy" id="2850"/>
    <lineage>
        <taxon>Eukaryota</taxon>
        <taxon>Sar</taxon>
        <taxon>Stramenopiles</taxon>
        <taxon>Ochrophyta</taxon>
        <taxon>Bacillariophyta</taxon>
        <taxon>Bacillariophyceae</taxon>
        <taxon>Bacillariophycidae</taxon>
        <taxon>Naviculales</taxon>
        <taxon>Phaeodactylaceae</taxon>
        <taxon>Phaeodactylum</taxon>
    </lineage>
</organism>
<dbReference type="GO" id="GO:0019898">
    <property type="term" value="C:extrinsic component of membrane"/>
    <property type="evidence" value="ECO:0007669"/>
    <property type="project" value="InterPro"/>
</dbReference>
<dbReference type="PANTHER" id="PTHR31407">
    <property type="match status" value="1"/>
</dbReference>
<dbReference type="GO" id="GO:0015979">
    <property type="term" value="P:photosynthesis"/>
    <property type="evidence" value="ECO:0007669"/>
    <property type="project" value="InterPro"/>
</dbReference>
<sequence>MTFRYAAQLLAIAVLGLSVCSYALSLRSPPLDRRAWLATCASAAAVGFPSTAVAVSVPTLTPFLDSRHGFTVDVPSQWSRTEQQLSDRRTIVVWTDPADARASVFVAYTPVRDDFTSLGSFGSVDQVAAQTILPKAQIAGVDVEATMLAAVSQKQAYFFDYRQAVPNVQPPTHFRTIFTLQQGATGGAGAVLVTLTAQCPEELYATKYQSLFDSILDSYAKSK</sequence>
<feature type="transmembrane region" description="Helical" evidence="1">
    <location>
        <begin position="35"/>
        <end position="57"/>
    </location>
</feature>
<keyword evidence="1" id="KW-0472">Membrane</keyword>
<dbReference type="EMBL" id="OU594947">
    <property type="protein sequence ID" value="CAG9291645.1"/>
    <property type="molecule type" value="Genomic_DNA"/>
</dbReference>
<name>A0A8J9X9D9_PHATR</name>
<feature type="domain" description="PsbP C-terminal" evidence="2">
    <location>
        <begin position="60"/>
        <end position="219"/>
    </location>
</feature>
<dbReference type="Pfam" id="PF01789">
    <property type="entry name" value="PsbP"/>
    <property type="match status" value="1"/>
</dbReference>
<evidence type="ECO:0000313" key="3">
    <source>
        <dbReference type="EMBL" id="CAG9291645.1"/>
    </source>
</evidence>
<dbReference type="AlphaFoldDB" id="A0A8J9X9D9"/>
<dbReference type="PANTHER" id="PTHR31407:SF16">
    <property type="entry name" value="PSBP DOMAIN-CONTAINING PROTEIN 7, CHLOROPLASTIC"/>
    <property type="match status" value="1"/>
</dbReference>